<evidence type="ECO:0000256" key="3">
    <source>
        <dbReference type="ARBA" id="ARBA00022448"/>
    </source>
</evidence>
<accession>A0ABY8CL43</accession>
<evidence type="ECO:0000313" key="9">
    <source>
        <dbReference type="Proteomes" id="UP001217963"/>
    </source>
</evidence>
<feature type="domain" description="Importin N-terminal" evidence="7">
    <location>
        <begin position="42"/>
        <end position="109"/>
    </location>
</feature>
<dbReference type="InterPro" id="IPR016024">
    <property type="entry name" value="ARM-type_fold"/>
</dbReference>
<dbReference type="InterPro" id="IPR001494">
    <property type="entry name" value="Importin-beta_N"/>
</dbReference>
<comment type="subcellular location">
    <subcellularLocation>
        <location evidence="2">Cytoplasm</location>
    </subcellularLocation>
    <subcellularLocation>
        <location evidence="1">Nucleus</location>
    </subcellularLocation>
</comment>
<dbReference type="Proteomes" id="UP001217963">
    <property type="component" value="Chromosome X"/>
</dbReference>
<keyword evidence="4" id="KW-0963">Cytoplasm</keyword>
<evidence type="ECO:0000313" key="8">
    <source>
        <dbReference type="EMBL" id="WEL39630.1"/>
    </source>
</evidence>
<keyword evidence="6" id="KW-0539">Nucleus</keyword>
<evidence type="ECO:0000259" key="7">
    <source>
        <dbReference type="PROSITE" id="PS50166"/>
    </source>
</evidence>
<dbReference type="PROSITE" id="PS50166">
    <property type="entry name" value="IMPORTIN_B_NT"/>
    <property type="match status" value="1"/>
</dbReference>
<dbReference type="PANTHER" id="PTHR10997">
    <property type="entry name" value="IMPORTIN-7, 8, 11"/>
    <property type="match status" value="1"/>
</dbReference>
<dbReference type="InterPro" id="IPR011989">
    <property type="entry name" value="ARM-like"/>
</dbReference>
<keyword evidence="9" id="KW-1185">Reference proteome</keyword>
<keyword evidence="3" id="KW-0813">Transport</keyword>
<evidence type="ECO:0000256" key="2">
    <source>
        <dbReference type="ARBA" id="ARBA00004496"/>
    </source>
</evidence>
<gene>
    <name evidence="8" type="ORF">PFJ87_10g00780</name>
</gene>
<dbReference type="EMBL" id="CP119071">
    <property type="protein sequence ID" value="WEL39630.1"/>
    <property type="molecule type" value="Genomic_DNA"/>
</dbReference>
<sequence>METGKRDSKNFSKNIWDALMREETRQIFLQTIDIDLGKRNAAESMLMNLERDPEFVMSLPHTCMKDSDAILKRIATIYFKNAIIKQWKDSTYSEVRKYLIENILDLFLYGDEITRVAYDAIIVHIFNTEKLNELNGLFQKASELMKSADTNSVFTALNMYEKIFDAEKIKYNLEQVLGLMYNTAGKDVLEKVYEFLEAGNYGMVKIGMVVLAKSYCYYSIPDFLSAIGTFSYAFNLSLRILNLRGTDENLLESRKWAAYFMYKACSKGIKRFYKNNELTEYITDINRFQMIYTTFIKIIQERSEETTDIELYAIDFFVLLTSNSEFFRYMEPDLFYLISGYILPVYSLSDSEEDDIENDPDKYLREKYSFFGNDLRNSLSILFCDIISKVKQKEETFQGIINYLVSVLGKCKESPTPDNIRLAYGSLFLLAKIKSTLLRKARSVVVYVMVNHVIPSLCGNSLALKSQACYFLSEIQEDLPINTIVFEALDSVHKLMKSDHKVLKVEGTLAMSFFLFNEMASEKFKELIPETVESILSLSNIYDFESLTILLDSIIGYYPDEISKYAPELVRSISRITLSHLMNESDEGENKLLVVSGFLRSMENLVLSLNQRSPTLRHSYMNSYDVLSFILKEEKSDFYHEALDILNAYVFMIKEIEGSMWGLLQMILNLPADEVGIYSEEVANLIDNFITYGKTSIIDSNILGSIYSLISNFCLCNEENLSDEEFISGCRIIESIILNIGNEVLCKDPSRLSFFISVAMSSDSIDESSAAMVYALEVVMNCFILRPSETIQILRMQKYFQTFFEKFFEQKSRFKRVHDKKICTLFVGTICRLQDGTLPELDIHNLNKVLVSTITTLPAAIKLRNQMKENEDAAISSVDSEEEDYLDASDDLDTMDILEEDIYFESALDHFEPFGYISSILSSPVAGSYGEKIISAMTNHQKESISTVLNGERVVQKI</sequence>
<protein>
    <submittedName>
        <fullName evidence="8">Importin</fullName>
    </submittedName>
</protein>
<proteinExistence type="predicted"/>
<dbReference type="Gene3D" id="1.25.10.10">
    <property type="entry name" value="Leucine-rich Repeat Variant"/>
    <property type="match status" value="1"/>
</dbReference>
<dbReference type="PANTHER" id="PTHR10997:SF18">
    <property type="entry name" value="D-IMPORTIN 7_RANBP7"/>
    <property type="match status" value="1"/>
</dbReference>
<evidence type="ECO:0000256" key="4">
    <source>
        <dbReference type="ARBA" id="ARBA00022490"/>
    </source>
</evidence>
<dbReference type="Pfam" id="PF03810">
    <property type="entry name" value="IBN_N"/>
    <property type="match status" value="1"/>
</dbReference>
<evidence type="ECO:0000256" key="1">
    <source>
        <dbReference type="ARBA" id="ARBA00004123"/>
    </source>
</evidence>
<evidence type="ECO:0000256" key="6">
    <source>
        <dbReference type="ARBA" id="ARBA00023242"/>
    </source>
</evidence>
<evidence type="ECO:0000256" key="5">
    <source>
        <dbReference type="ARBA" id="ARBA00022927"/>
    </source>
</evidence>
<name>A0ABY8CL43_ENCHE</name>
<keyword evidence="5" id="KW-0653">Protein transport</keyword>
<dbReference type="SMART" id="SM00913">
    <property type="entry name" value="IBN_N"/>
    <property type="match status" value="1"/>
</dbReference>
<reference evidence="8 9" key="1">
    <citation type="submission" date="2023-02" db="EMBL/GenBank/DDBJ databases">
        <title>Encephalitozoon hellem ATCC 50451 complete genome.</title>
        <authorList>
            <person name="Mascarenhas dos Santos A.C."/>
            <person name="Julian A.T."/>
            <person name="Pombert J.-F."/>
        </authorList>
    </citation>
    <scope>NUCLEOTIDE SEQUENCE [LARGE SCALE GENOMIC DNA]</scope>
    <source>
        <strain evidence="8 9">ATCC 50451</strain>
    </source>
</reference>
<organism evidence="8 9">
    <name type="scientific">Encephalitozoon hellem</name>
    <name type="common">Microsporidian parasite</name>
    <dbReference type="NCBI Taxonomy" id="27973"/>
    <lineage>
        <taxon>Eukaryota</taxon>
        <taxon>Fungi</taxon>
        <taxon>Fungi incertae sedis</taxon>
        <taxon>Microsporidia</taxon>
        <taxon>Unikaryonidae</taxon>
        <taxon>Encephalitozoon</taxon>
    </lineage>
</organism>
<dbReference type="SUPFAM" id="SSF48371">
    <property type="entry name" value="ARM repeat"/>
    <property type="match status" value="1"/>
</dbReference>